<feature type="compositionally biased region" description="Low complexity" evidence="1">
    <location>
        <begin position="239"/>
        <end position="252"/>
    </location>
</feature>
<feature type="compositionally biased region" description="Low complexity" evidence="1">
    <location>
        <begin position="268"/>
        <end position="280"/>
    </location>
</feature>
<organism evidence="2">
    <name type="scientific">Absidia glauca</name>
    <name type="common">Pin mould</name>
    <dbReference type="NCBI Taxonomy" id="4829"/>
    <lineage>
        <taxon>Eukaryota</taxon>
        <taxon>Fungi</taxon>
        <taxon>Fungi incertae sedis</taxon>
        <taxon>Mucoromycota</taxon>
        <taxon>Mucoromycotina</taxon>
        <taxon>Mucoromycetes</taxon>
        <taxon>Mucorales</taxon>
        <taxon>Cunninghamellaceae</taxon>
        <taxon>Absidia</taxon>
    </lineage>
</organism>
<gene>
    <name evidence="2" type="primary">ABSGL_13087.1 scaffold 13659</name>
</gene>
<feature type="region of interest" description="Disordered" evidence="1">
    <location>
        <begin position="20"/>
        <end position="66"/>
    </location>
</feature>
<sequence length="598" mass="66334">MYSNRKTPWIFGWNPPWHRKDVDRKQDMSSGDHHQQRSTTSSPNDEPLFYNRNNYCSPNDDNALPSQLDMTALDAGYVSPPLSSSSSSITSGSRRNTKASLLDFFHRRKSSTPSVMSLQQSSSVGPTYSAGQKPTSVTAPLPPSASFSPTQQSTSYAGHYSLSCSLPTSASDNNITSINNTTGMHSPPPSLHPTLQHHRFPFIHHSSETTNSNMSSPSSNIPSSSSSVEEHHHHHHRPSSLLSPPSYHVSSPLSPPPSHHHHHHHHYTLQQYQQSSSSPSRPYATLLKKHSSSFYEQPMGTLMEDNSRPTALDQDIKRITLGHELVKLALDGLFKSPLDSNQEGERQVLQIGCGNGSWCIDFAKENPHCFVLGLDDQQGGPLISTAAVKKMMNTLASSSASSVSSAPANPPGNNYLFIKSTLSLVDSLKRLPEGHFDLVYGRFLALALPREDYEALVTECWRVCKAGGFVEFTELDMRIYAGHSPLVQDLNQQVTTAMTKKNLDPRLPRHLQDLFFKLLVGGQPARQNSYQVKYNSLPLGVWGGRLGVMFRDDIRDVLEALEVATFDWQASSDTLDDELEAQLAFMNLYQIFVKKPMS</sequence>
<dbReference type="EMBL" id="LT554760">
    <property type="protein sequence ID" value="SAM07444.1"/>
    <property type="molecule type" value="Genomic_DNA"/>
</dbReference>
<evidence type="ECO:0000313" key="2">
    <source>
        <dbReference type="EMBL" id="SAM07444.1"/>
    </source>
</evidence>
<feature type="compositionally biased region" description="Low complexity" evidence="1">
    <location>
        <begin position="208"/>
        <end position="227"/>
    </location>
</feature>
<feature type="compositionally biased region" description="Polar residues" evidence="1">
    <location>
        <begin position="111"/>
        <end position="138"/>
    </location>
</feature>
<dbReference type="InterPro" id="IPR029063">
    <property type="entry name" value="SAM-dependent_MTases_sf"/>
</dbReference>
<name>A0A168RVD6_ABSGL</name>
<evidence type="ECO:0000313" key="3">
    <source>
        <dbReference type="Proteomes" id="UP000078561"/>
    </source>
</evidence>
<feature type="compositionally biased region" description="Basic residues" evidence="1">
    <location>
        <begin position="258"/>
        <end position="267"/>
    </location>
</feature>
<dbReference type="AlphaFoldDB" id="A0A168RVD6"/>
<feature type="compositionally biased region" description="Low complexity" evidence="1">
    <location>
        <begin position="173"/>
        <end position="182"/>
    </location>
</feature>
<feature type="region of interest" description="Disordered" evidence="1">
    <location>
        <begin position="173"/>
        <end position="284"/>
    </location>
</feature>
<dbReference type="GO" id="GO:0008168">
    <property type="term" value="F:methyltransferase activity"/>
    <property type="evidence" value="ECO:0007669"/>
    <property type="project" value="TreeGrafter"/>
</dbReference>
<dbReference type="SUPFAM" id="SSF53335">
    <property type="entry name" value="S-adenosyl-L-methionine-dependent methyltransferases"/>
    <property type="match status" value="1"/>
</dbReference>
<dbReference type="Proteomes" id="UP000078561">
    <property type="component" value="Unassembled WGS sequence"/>
</dbReference>
<proteinExistence type="predicted"/>
<protein>
    <submittedName>
        <fullName evidence="2">Uncharacterized protein</fullName>
    </submittedName>
</protein>
<reference evidence="2" key="1">
    <citation type="submission" date="2016-04" db="EMBL/GenBank/DDBJ databases">
        <authorList>
            <person name="Evans L.H."/>
            <person name="Alamgir A."/>
            <person name="Owens N."/>
            <person name="Weber N.D."/>
            <person name="Virtaneva K."/>
            <person name="Barbian K."/>
            <person name="Babar A."/>
            <person name="Rosenke K."/>
        </authorList>
    </citation>
    <scope>NUCLEOTIDE SEQUENCE [LARGE SCALE GENOMIC DNA]</scope>
    <source>
        <strain evidence="2">CBS 101.48</strain>
    </source>
</reference>
<evidence type="ECO:0000256" key="1">
    <source>
        <dbReference type="SAM" id="MobiDB-lite"/>
    </source>
</evidence>
<dbReference type="PANTHER" id="PTHR43591:SF24">
    <property type="entry name" value="2-METHOXY-6-POLYPRENYL-1,4-BENZOQUINOL METHYLASE, MITOCHONDRIAL"/>
    <property type="match status" value="1"/>
</dbReference>
<dbReference type="OMA" id="QECWRIC"/>
<dbReference type="Gene3D" id="3.40.50.150">
    <property type="entry name" value="Vaccinia Virus protein VP39"/>
    <property type="match status" value="1"/>
</dbReference>
<accession>A0A168RVD6</accession>
<dbReference type="PANTHER" id="PTHR43591">
    <property type="entry name" value="METHYLTRANSFERASE"/>
    <property type="match status" value="1"/>
</dbReference>
<dbReference type="OrthoDB" id="2013972at2759"/>
<feature type="compositionally biased region" description="Polar residues" evidence="1">
    <location>
        <begin position="51"/>
        <end position="66"/>
    </location>
</feature>
<feature type="region of interest" description="Disordered" evidence="1">
    <location>
        <begin position="110"/>
        <end position="152"/>
    </location>
</feature>
<dbReference type="InParanoid" id="A0A168RVD6"/>
<feature type="compositionally biased region" description="Basic and acidic residues" evidence="1">
    <location>
        <begin position="20"/>
        <end position="35"/>
    </location>
</feature>
<keyword evidence="3" id="KW-1185">Reference proteome</keyword>